<dbReference type="HAMAP" id="MF_00313">
    <property type="entry name" value="Glutaminase"/>
    <property type="match status" value="1"/>
</dbReference>
<evidence type="ECO:0000256" key="3">
    <source>
        <dbReference type="ARBA" id="ARBA00012918"/>
    </source>
</evidence>
<keyword evidence="6" id="KW-0007">Acetylation</keyword>
<evidence type="ECO:0000256" key="5">
    <source>
        <dbReference type="ARBA" id="ARBA00049534"/>
    </source>
</evidence>
<protein>
    <recommendedName>
        <fullName evidence="3 6">Glutaminase</fullName>
        <ecNumber evidence="3 6">3.5.1.2</ecNumber>
    </recommendedName>
</protein>
<evidence type="ECO:0000313" key="8">
    <source>
        <dbReference type="Proteomes" id="UP001595916"/>
    </source>
</evidence>
<feature type="binding site" evidence="6">
    <location>
        <position position="114"/>
    </location>
    <ligand>
        <name>substrate</name>
    </ligand>
</feature>
<dbReference type="Pfam" id="PF04960">
    <property type="entry name" value="Glutaminase"/>
    <property type="match status" value="1"/>
</dbReference>
<comment type="similarity">
    <text evidence="1 6">Belongs to the glutaminase family.</text>
</comment>
<name>A0ABV9QIC3_9FIRM</name>
<dbReference type="InterPro" id="IPR012338">
    <property type="entry name" value="Beta-lactam/transpept-like"/>
</dbReference>
<keyword evidence="8" id="KW-1185">Reference proteome</keyword>
<proteinExistence type="inferred from homology"/>
<dbReference type="SUPFAM" id="SSF56601">
    <property type="entry name" value="beta-lactamase/transpeptidase-like"/>
    <property type="match status" value="1"/>
</dbReference>
<sequence>MNKFDGHAILDRARTLLSQGTVVQYIPELKKVDPSLLGYCIVDVDGNTLSFGDAQIKFTIQSISKVITFTCCLMDRSLEEIKERVTFEPTSSAFNAISDLENKNAHRPLNPYLNAGAFSVLSLMKRESFEQCFEQVLDLLRLMTGNSSLTYNRSAYLSAYQTAYRNRSLLYYMQSTGILDKDTDIEALLDAYCKICCIEMTAQELAALSLVYAQKGYSSLSGKQCFDPKIASIVNATVMLCGMYDESGETAVSVGLPCKSGVGGGLMAVAPGRMGIGIFGPALNAKSNSIGGMSILEQLSEELDLTIF</sequence>
<dbReference type="InterPro" id="IPR015868">
    <property type="entry name" value="Glutaminase"/>
</dbReference>
<comment type="catalytic activity">
    <reaction evidence="5 6">
        <text>L-glutamine + H2O = L-glutamate + NH4(+)</text>
        <dbReference type="Rhea" id="RHEA:15889"/>
        <dbReference type="ChEBI" id="CHEBI:15377"/>
        <dbReference type="ChEBI" id="CHEBI:28938"/>
        <dbReference type="ChEBI" id="CHEBI:29985"/>
        <dbReference type="ChEBI" id="CHEBI:58359"/>
        <dbReference type="EC" id="3.5.1.2"/>
    </reaction>
</comment>
<dbReference type="Gene3D" id="3.40.710.10">
    <property type="entry name" value="DD-peptidase/beta-lactamase superfamily"/>
    <property type="match status" value="1"/>
</dbReference>
<feature type="binding site" evidence="6">
    <location>
        <position position="262"/>
    </location>
    <ligand>
        <name>substrate</name>
    </ligand>
</feature>
<keyword evidence="4 6" id="KW-0378">Hydrolase</keyword>
<evidence type="ECO:0000256" key="1">
    <source>
        <dbReference type="ARBA" id="ARBA00011076"/>
    </source>
</evidence>
<evidence type="ECO:0000256" key="2">
    <source>
        <dbReference type="ARBA" id="ARBA00011881"/>
    </source>
</evidence>
<dbReference type="RefSeq" id="WP_379787197.1">
    <property type="nucleotide sequence ID" value="NZ_JBHSHL010000003.1"/>
</dbReference>
<comment type="caution">
    <text evidence="7">The sequence shown here is derived from an EMBL/GenBank/DDBJ whole genome shotgun (WGS) entry which is preliminary data.</text>
</comment>
<dbReference type="EMBL" id="JBHSHL010000003">
    <property type="protein sequence ID" value="MFC4803747.1"/>
    <property type="molecule type" value="Genomic_DNA"/>
</dbReference>
<organism evidence="7 8">
    <name type="scientific">Filifactor villosus</name>
    <dbReference type="NCBI Taxonomy" id="29374"/>
    <lineage>
        <taxon>Bacteria</taxon>
        <taxon>Bacillati</taxon>
        <taxon>Bacillota</taxon>
        <taxon>Clostridia</taxon>
        <taxon>Peptostreptococcales</taxon>
        <taxon>Filifactoraceae</taxon>
        <taxon>Filifactor</taxon>
    </lineage>
</organism>
<comment type="subunit">
    <text evidence="2 6">Homotetramer.</text>
</comment>
<evidence type="ECO:0000256" key="6">
    <source>
        <dbReference type="HAMAP-Rule" id="MF_00313"/>
    </source>
</evidence>
<dbReference type="PANTHER" id="PTHR12544">
    <property type="entry name" value="GLUTAMINASE"/>
    <property type="match status" value="1"/>
</dbReference>
<feature type="binding site" evidence="6">
    <location>
        <position position="166"/>
    </location>
    <ligand>
        <name>substrate</name>
    </ligand>
</feature>
<feature type="binding site" evidence="6">
    <location>
        <position position="62"/>
    </location>
    <ligand>
        <name>substrate</name>
    </ligand>
</feature>
<evidence type="ECO:0000256" key="4">
    <source>
        <dbReference type="ARBA" id="ARBA00022801"/>
    </source>
</evidence>
<evidence type="ECO:0000313" key="7">
    <source>
        <dbReference type="EMBL" id="MFC4803747.1"/>
    </source>
</evidence>
<accession>A0ABV9QIC3</accession>
<feature type="binding site" evidence="6">
    <location>
        <position position="244"/>
    </location>
    <ligand>
        <name>substrate</name>
    </ligand>
</feature>
<reference evidence="8" key="1">
    <citation type="journal article" date="2019" name="Int. J. Syst. Evol. Microbiol.">
        <title>The Global Catalogue of Microorganisms (GCM) 10K type strain sequencing project: providing services to taxonomists for standard genome sequencing and annotation.</title>
        <authorList>
            <consortium name="The Broad Institute Genomics Platform"/>
            <consortium name="The Broad Institute Genome Sequencing Center for Infectious Disease"/>
            <person name="Wu L."/>
            <person name="Ma J."/>
        </authorList>
    </citation>
    <scope>NUCLEOTIDE SEQUENCE [LARGE SCALE GENOMIC DNA]</scope>
    <source>
        <strain evidence="8">CCUG 46385</strain>
    </source>
</reference>
<feature type="binding site" evidence="6">
    <location>
        <position position="192"/>
    </location>
    <ligand>
        <name>substrate</name>
    </ligand>
</feature>
<dbReference type="NCBIfam" id="TIGR03814">
    <property type="entry name" value="Gln_ase"/>
    <property type="match status" value="1"/>
</dbReference>
<comment type="caution">
    <text evidence="6">Lacks conserved residue(s) required for the propagation of feature annotation.</text>
</comment>
<dbReference type="GO" id="GO:0004359">
    <property type="term" value="F:glutaminase activity"/>
    <property type="evidence" value="ECO:0007669"/>
    <property type="project" value="UniProtKB-EC"/>
</dbReference>
<dbReference type="PANTHER" id="PTHR12544:SF29">
    <property type="entry name" value="GLUTAMINASE"/>
    <property type="match status" value="1"/>
</dbReference>
<gene>
    <name evidence="6 7" type="primary">glsA</name>
    <name evidence="7" type="ORF">ACFO4R_01500</name>
</gene>
<dbReference type="Proteomes" id="UP001595916">
    <property type="component" value="Unassembled WGS sequence"/>
</dbReference>
<dbReference type="EC" id="3.5.1.2" evidence="3 6"/>